<accession>A0A645F9U2</accession>
<sequence>MIIEKRSLLGVPPETLVSTLLDATDIKAARTVFKVALGYFCKYSATTPVTCGAAMEVPLKVSTALVEPIESESISDPGA</sequence>
<dbReference type="AlphaFoldDB" id="A0A645F9U2"/>
<name>A0A645F9U2_9ZZZZ</name>
<dbReference type="EMBL" id="VSSQ01057269">
    <property type="protein sequence ID" value="MPN11071.1"/>
    <property type="molecule type" value="Genomic_DNA"/>
</dbReference>
<organism evidence="1">
    <name type="scientific">bioreactor metagenome</name>
    <dbReference type="NCBI Taxonomy" id="1076179"/>
    <lineage>
        <taxon>unclassified sequences</taxon>
        <taxon>metagenomes</taxon>
        <taxon>ecological metagenomes</taxon>
    </lineage>
</organism>
<gene>
    <name evidence="1" type="ORF">SDC9_158372</name>
</gene>
<proteinExistence type="predicted"/>
<comment type="caution">
    <text evidence="1">The sequence shown here is derived from an EMBL/GenBank/DDBJ whole genome shotgun (WGS) entry which is preliminary data.</text>
</comment>
<reference evidence="1" key="1">
    <citation type="submission" date="2019-08" db="EMBL/GenBank/DDBJ databases">
        <authorList>
            <person name="Kucharzyk K."/>
            <person name="Murdoch R.W."/>
            <person name="Higgins S."/>
            <person name="Loffler F."/>
        </authorList>
    </citation>
    <scope>NUCLEOTIDE SEQUENCE</scope>
</reference>
<protein>
    <submittedName>
        <fullName evidence="1">Uncharacterized protein</fullName>
    </submittedName>
</protein>
<evidence type="ECO:0000313" key="1">
    <source>
        <dbReference type="EMBL" id="MPN11071.1"/>
    </source>
</evidence>